<dbReference type="InterPro" id="IPR011010">
    <property type="entry name" value="DNA_brk_join_enz"/>
</dbReference>
<gene>
    <name evidence="2" type="ORF">IPJ48_16895</name>
</gene>
<organism evidence="2 3">
    <name type="scientific">Candidatus Propionivibrio dominans</name>
    <dbReference type="NCBI Taxonomy" id="2954373"/>
    <lineage>
        <taxon>Bacteria</taxon>
        <taxon>Pseudomonadati</taxon>
        <taxon>Pseudomonadota</taxon>
        <taxon>Betaproteobacteria</taxon>
        <taxon>Rhodocyclales</taxon>
        <taxon>Rhodocyclaceae</taxon>
        <taxon>Propionivibrio</taxon>
    </lineage>
</organism>
<name>A0A9D7I9Y0_9RHOO</name>
<dbReference type="AlphaFoldDB" id="A0A9D7I9Y0"/>
<comment type="caution">
    <text evidence="2">The sequence shown here is derived from an EMBL/GenBank/DDBJ whole genome shotgun (WGS) entry which is preliminary data.</text>
</comment>
<dbReference type="SUPFAM" id="SSF56349">
    <property type="entry name" value="DNA breaking-rejoining enzymes"/>
    <property type="match status" value="1"/>
</dbReference>
<dbReference type="Gene3D" id="1.10.443.10">
    <property type="entry name" value="Intergrase catalytic core"/>
    <property type="match status" value="1"/>
</dbReference>
<dbReference type="GO" id="GO:0015074">
    <property type="term" value="P:DNA integration"/>
    <property type="evidence" value="ECO:0007669"/>
    <property type="project" value="InterPro"/>
</dbReference>
<dbReference type="GO" id="GO:0003677">
    <property type="term" value="F:DNA binding"/>
    <property type="evidence" value="ECO:0007669"/>
    <property type="project" value="InterPro"/>
</dbReference>
<proteinExistence type="predicted"/>
<evidence type="ECO:0000313" key="2">
    <source>
        <dbReference type="EMBL" id="MBK7424623.1"/>
    </source>
</evidence>
<dbReference type="Proteomes" id="UP000886602">
    <property type="component" value="Unassembled WGS sequence"/>
</dbReference>
<dbReference type="EMBL" id="JADJNC010000037">
    <property type="protein sequence ID" value="MBK7424623.1"/>
    <property type="molecule type" value="Genomic_DNA"/>
</dbReference>
<dbReference type="GO" id="GO:0006310">
    <property type="term" value="P:DNA recombination"/>
    <property type="evidence" value="ECO:0007669"/>
    <property type="project" value="UniProtKB-KW"/>
</dbReference>
<keyword evidence="1" id="KW-0233">DNA recombination</keyword>
<accession>A0A9D7I9Y0</accession>
<dbReference type="InterPro" id="IPR013762">
    <property type="entry name" value="Integrase-like_cat_sf"/>
</dbReference>
<reference evidence="2" key="1">
    <citation type="submission" date="2020-10" db="EMBL/GenBank/DDBJ databases">
        <title>Connecting structure to function with the recovery of over 1000 high-quality activated sludge metagenome-assembled genomes encoding full-length rRNA genes using long-read sequencing.</title>
        <authorList>
            <person name="Singleton C.M."/>
            <person name="Petriglieri F."/>
            <person name="Kristensen J.M."/>
            <person name="Kirkegaard R.H."/>
            <person name="Michaelsen T.Y."/>
            <person name="Andersen M.H."/>
            <person name="Karst S.M."/>
            <person name="Dueholm M.S."/>
            <person name="Nielsen P.H."/>
            <person name="Albertsen M."/>
        </authorList>
    </citation>
    <scope>NUCLEOTIDE SEQUENCE</scope>
    <source>
        <strain evidence="2">EsbW_18-Q3-R4-48_MAXAC.044</strain>
    </source>
</reference>
<sequence length="247" mass="27398">MSQVEPGLYPRAESLLPYYLAILIHAAGNPDPIAELERDCLQPLPLLDDRQTLVWFKPRANAVQRRAFGITDCFEPPALVQEILQWNERLRPLAPNAQRNRLFLYKGNRGVSALSSSTIKHMLKAFCKRHGLPRFALASIRPGVLCSFYRASGDLRRTSAVANHAQLATTVRYVETPEVQAQHRITHRRIAERLHWSHRAVSSTVAAEPAVLHESSAAFPHGELVSMFGFGCTDPLAGTAPAHIAAS</sequence>
<evidence type="ECO:0000313" key="3">
    <source>
        <dbReference type="Proteomes" id="UP000886602"/>
    </source>
</evidence>
<protein>
    <submittedName>
        <fullName evidence="2">Uncharacterized protein</fullName>
    </submittedName>
</protein>
<evidence type="ECO:0000256" key="1">
    <source>
        <dbReference type="ARBA" id="ARBA00023172"/>
    </source>
</evidence>